<dbReference type="Gene3D" id="3.40.50.2000">
    <property type="entry name" value="Glycogen Phosphorylase B"/>
    <property type="match status" value="2"/>
</dbReference>
<reference evidence="2 3" key="1">
    <citation type="journal article" date="2020" name="Mol. Biol. Evol.">
        <title>Distinct Expression and Methylation Patterns for Genes with Different Fates following a Single Whole-Genome Duplication in Flowering Plants.</title>
        <authorList>
            <person name="Shi T."/>
            <person name="Rahmani R.S."/>
            <person name="Gugger P.F."/>
            <person name="Wang M."/>
            <person name="Li H."/>
            <person name="Zhang Y."/>
            <person name="Li Z."/>
            <person name="Wang Q."/>
            <person name="Van de Peer Y."/>
            <person name="Marchal K."/>
            <person name="Chen J."/>
        </authorList>
    </citation>
    <scope>NUCLEOTIDE SEQUENCE [LARGE SCALE GENOMIC DNA]</scope>
    <source>
        <tissue evidence="2">Leaf</tissue>
    </source>
</reference>
<comment type="similarity">
    <text evidence="1">Belongs to the UDP-glycosyltransferase family.</text>
</comment>
<dbReference type="AlphaFoldDB" id="A0A822YZI3"/>
<dbReference type="Proteomes" id="UP000607653">
    <property type="component" value="Unassembled WGS sequence"/>
</dbReference>
<name>A0A822YZI3_NELNU</name>
<dbReference type="EMBL" id="DUZY01000004">
    <property type="protein sequence ID" value="DAD34618.1"/>
    <property type="molecule type" value="Genomic_DNA"/>
</dbReference>
<keyword evidence="3" id="KW-1185">Reference proteome</keyword>
<accession>A0A822YZI3</accession>
<evidence type="ECO:0008006" key="4">
    <source>
        <dbReference type="Google" id="ProtNLM"/>
    </source>
</evidence>
<evidence type="ECO:0000313" key="2">
    <source>
        <dbReference type="EMBL" id="DAD34618.1"/>
    </source>
</evidence>
<dbReference type="PANTHER" id="PTHR48047:SF51">
    <property type="entry name" value="GLYCOSYLTRANSFERASE"/>
    <property type="match status" value="1"/>
</dbReference>
<proteinExistence type="inferred from homology"/>
<organism evidence="2 3">
    <name type="scientific">Nelumbo nucifera</name>
    <name type="common">Sacred lotus</name>
    <dbReference type="NCBI Taxonomy" id="4432"/>
    <lineage>
        <taxon>Eukaryota</taxon>
        <taxon>Viridiplantae</taxon>
        <taxon>Streptophyta</taxon>
        <taxon>Embryophyta</taxon>
        <taxon>Tracheophyta</taxon>
        <taxon>Spermatophyta</taxon>
        <taxon>Magnoliopsida</taxon>
        <taxon>Proteales</taxon>
        <taxon>Nelumbonaceae</taxon>
        <taxon>Nelumbo</taxon>
    </lineage>
</organism>
<protein>
    <recommendedName>
        <fullName evidence="4">UDP-glycosyltransferase 90A1-like</fullName>
    </recommendedName>
</protein>
<sequence>MTSLHIVLFPFMSKGHTIPILHLVHLLLRRRRISLTIFSTPANSPFIRQFLADTDSSVVRVIDLDFPQNVPELPPGVESTDLLPSMSLFLPFSNATKLMQPHFEQALQSLPTVNCIISDGFLSWTLQSASKFGIPRLVFYGMSNYALILNRLVRRDRLLVNIESDDEPFSVPSFPWVKLTRNGFDYPLRDLDQRNPLLQSIVEHAMATSNSQGLLVNSFDELESIYLDSWNREFLPKAWCVGPLCLAESPTPTGVQPLQKPAWVQWLDKKSAEGRSVLYVAFGSQAEISSEQLREIAIGLERSKVDFLWAVRP</sequence>
<comment type="caution">
    <text evidence="2">The sequence shown here is derived from an EMBL/GenBank/DDBJ whole genome shotgun (WGS) entry which is preliminary data.</text>
</comment>
<evidence type="ECO:0000313" key="3">
    <source>
        <dbReference type="Proteomes" id="UP000607653"/>
    </source>
</evidence>
<evidence type="ECO:0000256" key="1">
    <source>
        <dbReference type="ARBA" id="ARBA00009995"/>
    </source>
</evidence>
<gene>
    <name evidence="2" type="ORF">HUJ06_005258</name>
</gene>
<dbReference type="PANTHER" id="PTHR48047">
    <property type="entry name" value="GLYCOSYLTRANSFERASE"/>
    <property type="match status" value="1"/>
</dbReference>
<dbReference type="SUPFAM" id="SSF53756">
    <property type="entry name" value="UDP-Glycosyltransferase/glycogen phosphorylase"/>
    <property type="match status" value="1"/>
</dbReference>